<organism evidence="3">
    <name type="scientific">Leptosphaeria maculans (strain JN3 / isolate v23.1.3 / race Av1-4-5-6-7-8)</name>
    <name type="common">Blackleg fungus</name>
    <name type="synonym">Phoma lingam</name>
    <dbReference type="NCBI Taxonomy" id="985895"/>
    <lineage>
        <taxon>Eukaryota</taxon>
        <taxon>Fungi</taxon>
        <taxon>Dikarya</taxon>
        <taxon>Ascomycota</taxon>
        <taxon>Pezizomycotina</taxon>
        <taxon>Dothideomycetes</taxon>
        <taxon>Pleosporomycetidae</taxon>
        <taxon>Pleosporales</taxon>
        <taxon>Pleosporineae</taxon>
        <taxon>Leptosphaeriaceae</taxon>
        <taxon>Plenodomus</taxon>
        <taxon>Plenodomus lingam/Leptosphaeria maculans species complex</taxon>
    </lineage>
</organism>
<dbReference type="AlphaFoldDB" id="E4ZS40"/>
<evidence type="ECO:0000313" key="2">
    <source>
        <dbReference type="EMBL" id="CBX94220.1"/>
    </source>
</evidence>
<dbReference type="eggNOG" id="ENOG502R7CB">
    <property type="taxonomic scope" value="Eukaryota"/>
</dbReference>
<proteinExistence type="predicted"/>
<dbReference type="HOGENOM" id="CLU_758799_0_0_1"/>
<feature type="transmembrane region" description="Helical" evidence="1">
    <location>
        <begin position="162"/>
        <end position="185"/>
    </location>
</feature>
<evidence type="ECO:0000313" key="3">
    <source>
        <dbReference type="Proteomes" id="UP000002668"/>
    </source>
</evidence>
<name>E4ZS40_LEPMJ</name>
<reference evidence="3" key="1">
    <citation type="journal article" date="2011" name="Nat. Commun.">
        <title>Effector diversification within compartments of the Leptosphaeria maculans genome affected by Repeat-Induced Point mutations.</title>
        <authorList>
            <person name="Rouxel T."/>
            <person name="Grandaubert J."/>
            <person name="Hane J.K."/>
            <person name="Hoede C."/>
            <person name="van de Wouw A.P."/>
            <person name="Couloux A."/>
            <person name="Dominguez V."/>
            <person name="Anthouard V."/>
            <person name="Bally P."/>
            <person name="Bourras S."/>
            <person name="Cozijnsen A.J."/>
            <person name="Ciuffetti L.M."/>
            <person name="Degrave A."/>
            <person name="Dilmaghani A."/>
            <person name="Duret L."/>
            <person name="Fudal I."/>
            <person name="Goodwin S.B."/>
            <person name="Gout L."/>
            <person name="Glaser N."/>
            <person name="Linglin J."/>
            <person name="Kema G.H.J."/>
            <person name="Lapalu N."/>
            <person name="Lawrence C.B."/>
            <person name="May K."/>
            <person name="Meyer M."/>
            <person name="Ollivier B."/>
            <person name="Poulain J."/>
            <person name="Schoch C.L."/>
            <person name="Simon A."/>
            <person name="Spatafora J.W."/>
            <person name="Stachowiak A."/>
            <person name="Turgeon B.G."/>
            <person name="Tyler B.M."/>
            <person name="Vincent D."/>
            <person name="Weissenbach J."/>
            <person name="Amselem J."/>
            <person name="Quesneville H."/>
            <person name="Oliver R.P."/>
            <person name="Wincker P."/>
            <person name="Balesdent M.-H."/>
            <person name="Howlett B.J."/>
        </authorList>
    </citation>
    <scope>NUCLEOTIDE SEQUENCE [LARGE SCALE GENOMIC DNA]</scope>
    <source>
        <strain evidence="3">JN3 / isolate v23.1.3 / race Av1-4-5-6-7-8</strain>
    </source>
</reference>
<dbReference type="Proteomes" id="UP000002668">
    <property type="component" value="Genome"/>
</dbReference>
<protein>
    <submittedName>
        <fullName evidence="2">Predicted protein</fullName>
    </submittedName>
</protein>
<keyword evidence="1" id="KW-1133">Transmembrane helix</keyword>
<dbReference type="EMBL" id="FP929120">
    <property type="protein sequence ID" value="CBX94220.1"/>
    <property type="molecule type" value="Genomic_DNA"/>
</dbReference>
<dbReference type="OrthoDB" id="3641893at2759"/>
<dbReference type="VEuPathDB" id="FungiDB:LEMA_P123720.1"/>
<gene>
    <name evidence="2" type="ORF">LEMA_P123720.1</name>
</gene>
<accession>E4ZS40</accession>
<keyword evidence="1" id="KW-0812">Transmembrane</keyword>
<keyword evidence="3" id="KW-1185">Reference proteome</keyword>
<evidence type="ECO:0000256" key="1">
    <source>
        <dbReference type="SAM" id="Phobius"/>
    </source>
</evidence>
<keyword evidence="1" id="KW-0472">Membrane</keyword>
<dbReference type="InParanoid" id="E4ZS40"/>
<sequence length="365" mass="40808">MAMHMACAANSRLGHVTSCQMLRACRWENKGELAEPLIVLRSKASPFAHRLLSPSLCSLIDEKSVPCNLRSKPWVNLHPRSIFDPPSPVARPSYDGTLTASLSPGSPAPHSLAHRKFYSRRCQPATSIKYAGLEVLVLCHHHHHIPNFHLTTVQPATPPPSLIIFLVILGSGALVICGFAVMRFYGGDIEDQSSYNARSPEQDAYMREVRERNWNKLPNFAHQHRRGNPNQNMAHAPISATSGMEDGGRTCLDMEMRGTRVMAPTNPERLPTADSYRKAITQRWKDPARQQRCARKRSYTQSGGDVIGVDLKSHANIWVGDLRDEAAFICKFPMFSKQSAFSYTWQKRRCLQGFVLSESKASCGD</sequence>